<dbReference type="HOGENOM" id="CLU_009583_2_1_7"/>
<organism evidence="3 4">
    <name type="scientific">Syntrophobacter fumaroxidans (strain DSM 10017 / MPOB)</name>
    <dbReference type="NCBI Taxonomy" id="335543"/>
    <lineage>
        <taxon>Bacteria</taxon>
        <taxon>Pseudomonadati</taxon>
        <taxon>Thermodesulfobacteriota</taxon>
        <taxon>Syntrophobacteria</taxon>
        <taxon>Syntrophobacterales</taxon>
        <taxon>Syntrophobacteraceae</taxon>
        <taxon>Syntrophobacter</taxon>
    </lineage>
</organism>
<dbReference type="OrthoDB" id="5490278at2"/>
<dbReference type="InterPro" id="IPR028098">
    <property type="entry name" value="Glyco_trans_4-like_N"/>
</dbReference>
<dbReference type="SUPFAM" id="SSF53756">
    <property type="entry name" value="UDP-Glycosyltransferase/glycogen phosphorylase"/>
    <property type="match status" value="1"/>
</dbReference>
<feature type="domain" description="Glycosyl transferase family 1" evidence="1">
    <location>
        <begin position="290"/>
        <end position="388"/>
    </location>
</feature>
<keyword evidence="4" id="KW-1185">Reference proteome</keyword>
<dbReference type="PANTHER" id="PTHR12526:SF637">
    <property type="entry name" value="GLYCOSYLTRANSFERASE EPSF-RELATED"/>
    <property type="match status" value="1"/>
</dbReference>
<dbReference type="Pfam" id="PF13579">
    <property type="entry name" value="Glyco_trans_4_4"/>
    <property type="match status" value="1"/>
</dbReference>
<dbReference type="InterPro" id="IPR001296">
    <property type="entry name" value="Glyco_trans_1"/>
</dbReference>
<evidence type="ECO:0000313" key="4">
    <source>
        <dbReference type="Proteomes" id="UP000001784"/>
    </source>
</evidence>
<dbReference type="Pfam" id="PF00534">
    <property type="entry name" value="Glycos_transf_1"/>
    <property type="match status" value="2"/>
</dbReference>
<evidence type="ECO:0000259" key="2">
    <source>
        <dbReference type="Pfam" id="PF13579"/>
    </source>
</evidence>
<dbReference type="GO" id="GO:0016757">
    <property type="term" value="F:glycosyltransferase activity"/>
    <property type="evidence" value="ECO:0007669"/>
    <property type="project" value="UniProtKB-ARBA"/>
</dbReference>
<dbReference type="PANTHER" id="PTHR12526">
    <property type="entry name" value="GLYCOSYLTRANSFERASE"/>
    <property type="match status" value="1"/>
</dbReference>
<dbReference type="STRING" id="335543.Sfum_3337"/>
<name>A0LNK8_SYNFM</name>
<proteinExistence type="predicted"/>
<dbReference type="Proteomes" id="UP000001784">
    <property type="component" value="Chromosome"/>
</dbReference>
<accession>A0LNK8</accession>
<feature type="domain" description="Glycosyl transferase family 1" evidence="1">
    <location>
        <begin position="195"/>
        <end position="256"/>
    </location>
</feature>
<evidence type="ECO:0000313" key="3">
    <source>
        <dbReference type="EMBL" id="ABK19010.1"/>
    </source>
</evidence>
<dbReference type="InParanoid" id="A0LNK8"/>
<evidence type="ECO:0000259" key="1">
    <source>
        <dbReference type="Pfam" id="PF00534"/>
    </source>
</evidence>
<keyword evidence="3" id="KW-0808">Transferase</keyword>
<sequence length="417" mass="45112">MKILHVVRGVNQSSGTTHAILPMAEEQARRGHEVWLYHVRKPPGVLEAAPDPTFVKTRVFDLSLPFDHPGFSTSFARAVSRDIGRFDVVHIQAVRNFATWWTMRCAAGAGVPYIVAPQGSYEDWNLGRRSVRNRLYDRFFEIPLLNRAARVHCLTPREVEQVRAMGVTAKCVVIPNGVLVDGALPGPGLEPNPKRNAYKKTDGLRRLLFLGRIHPKKGLDLLLPAFAQAAEKLLDLRLVIAGSDNGSGELVKTIAAAEALFPGLVDSSSARPTPASARRHGAAIREENRAPARIVFLGEVKGRAKEACFALADAFILPSYSEGLPVAVLEALAHGLPTIVTDGCNLPEIAREGAGVQADTTPDGVADAILRLFADSTALASCAQAARNLALERFSWPKIVDRLLAVYAALPIAHSFG</sequence>
<reference evidence="3 4" key="1">
    <citation type="submission" date="2006-10" db="EMBL/GenBank/DDBJ databases">
        <title>Complete sequence of Syntrophobacter fumaroxidans MPOB.</title>
        <authorList>
            <consortium name="US DOE Joint Genome Institute"/>
            <person name="Copeland A."/>
            <person name="Lucas S."/>
            <person name="Lapidus A."/>
            <person name="Barry K."/>
            <person name="Detter J.C."/>
            <person name="Glavina del Rio T."/>
            <person name="Hammon N."/>
            <person name="Israni S."/>
            <person name="Pitluck S."/>
            <person name="Goltsman E.G."/>
            <person name="Martinez M."/>
            <person name="Schmutz J."/>
            <person name="Larimer F."/>
            <person name="Land M."/>
            <person name="Hauser L."/>
            <person name="Kyrpides N."/>
            <person name="Kim E."/>
            <person name="Boone D.R."/>
            <person name="Brockman F."/>
            <person name="Culley D."/>
            <person name="Ferry J."/>
            <person name="Gunsalus R."/>
            <person name="McInerney M.J."/>
            <person name="Morrison M."/>
            <person name="Plugge C."/>
            <person name="Rohlin L."/>
            <person name="Scholten J."/>
            <person name="Sieber J."/>
            <person name="Stams A.J.M."/>
            <person name="Worm P."/>
            <person name="Henstra A.M."/>
            <person name="Richardson P."/>
        </authorList>
    </citation>
    <scope>NUCLEOTIDE SEQUENCE [LARGE SCALE GENOMIC DNA]</scope>
    <source>
        <strain evidence="4">DSM 10017 / MPOB</strain>
    </source>
</reference>
<dbReference type="RefSeq" id="WP_011700135.1">
    <property type="nucleotide sequence ID" value="NC_008554.1"/>
</dbReference>
<dbReference type="EMBL" id="CP000478">
    <property type="protein sequence ID" value="ABK19010.1"/>
    <property type="molecule type" value="Genomic_DNA"/>
</dbReference>
<protein>
    <submittedName>
        <fullName evidence="3">Glycosyl transferase, group 1</fullName>
    </submittedName>
</protein>
<dbReference type="AlphaFoldDB" id="A0LNK8"/>
<dbReference type="KEGG" id="sfu:Sfum_3337"/>
<dbReference type="Gene3D" id="3.40.50.2000">
    <property type="entry name" value="Glycogen Phosphorylase B"/>
    <property type="match status" value="2"/>
</dbReference>
<dbReference type="CAZy" id="GT4">
    <property type="family name" value="Glycosyltransferase Family 4"/>
</dbReference>
<feature type="domain" description="Glycosyltransferase subfamily 4-like N-terminal" evidence="2">
    <location>
        <begin position="15"/>
        <end position="177"/>
    </location>
</feature>
<gene>
    <name evidence="3" type="ordered locus">Sfum_3337</name>
</gene>
<dbReference type="eggNOG" id="COG0438">
    <property type="taxonomic scope" value="Bacteria"/>
</dbReference>